<organism evidence="1 2">
    <name type="scientific">Aegilops tauschii subsp. strangulata</name>
    <name type="common">Goatgrass</name>
    <dbReference type="NCBI Taxonomy" id="200361"/>
    <lineage>
        <taxon>Eukaryota</taxon>
        <taxon>Viridiplantae</taxon>
        <taxon>Streptophyta</taxon>
        <taxon>Embryophyta</taxon>
        <taxon>Tracheophyta</taxon>
        <taxon>Spermatophyta</taxon>
        <taxon>Magnoliopsida</taxon>
        <taxon>Liliopsida</taxon>
        <taxon>Poales</taxon>
        <taxon>Poaceae</taxon>
        <taxon>BOP clade</taxon>
        <taxon>Pooideae</taxon>
        <taxon>Triticodae</taxon>
        <taxon>Triticeae</taxon>
        <taxon>Triticinae</taxon>
        <taxon>Aegilops</taxon>
    </lineage>
</organism>
<dbReference type="Proteomes" id="UP000015105">
    <property type="component" value="Chromosome 4D"/>
</dbReference>
<name>A0A453H4B1_AEGTS</name>
<dbReference type="Gramene" id="AET4Gv20060100.2">
    <property type="protein sequence ID" value="AET4Gv20060100.2"/>
    <property type="gene ID" value="AET4Gv20060100"/>
</dbReference>
<proteinExistence type="predicted"/>
<evidence type="ECO:0000313" key="1">
    <source>
        <dbReference type="EnsemblPlants" id="AET4Gv20060100.2"/>
    </source>
</evidence>
<reference evidence="2" key="1">
    <citation type="journal article" date="2014" name="Science">
        <title>Ancient hybridizations among the ancestral genomes of bread wheat.</title>
        <authorList>
            <consortium name="International Wheat Genome Sequencing Consortium,"/>
            <person name="Marcussen T."/>
            <person name="Sandve S.R."/>
            <person name="Heier L."/>
            <person name="Spannagl M."/>
            <person name="Pfeifer M."/>
            <person name="Jakobsen K.S."/>
            <person name="Wulff B.B."/>
            <person name="Steuernagel B."/>
            <person name="Mayer K.F."/>
            <person name="Olsen O.A."/>
        </authorList>
    </citation>
    <scope>NUCLEOTIDE SEQUENCE [LARGE SCALE GENOMIC DNA]</scope>
    <source>
        <strain evidence="2">cv. AL8/78</strain>
    </source>
</reference>
<reference evidence="1" key="4">
    <citation type="submission" date="2019-03" db="UniProtKB">
        <authorList>
            <consortium name="EnsemblPlants"/>
        </authorList>
    </citation>
    <scope>IDENTIFICATION</scope>
</reference>
<keyword evidence="2" id="KW-1185">Reference proteome</keyword>
<dbReference type="EnsemblPlants" id="AET4Gv20060100.2">
    <property type="protein sequence ID" value="AET4Gv20060100.2"/>
    <property type="gene ID" value="AET4Gv20060100"/>
</dbReference>
<reference evidence="1" key="5">
    <citation type="journal article" date="2021" name="G3 (Bethesda)">
        <title>Aegilops tauschii genome assembly Aet v5.0 features greater sequence contiguity and improved annotation.</title>
        <authorList>
            <person name="Wang L."/>
            <person name="Zhu T."/>
            <person name="Rodriguez J.C."/>
            <person name="Deal K.R."/>
            <person name="Dubcovsky J."/>
            <person name="McGuire P.E."/>
            <person name="Lux T."/>
            <person name="Spannagl M."/>
            <person name="Mayer K.F.X."/>
            <person name="Baldrich P."/>
            <person name="Meyers B.C."/>
            <person name="Huo N."/>
            <person name="Gu Y.Q."/>
            <person name="Zhou H."/>
            <person name="Devos K.M."/>
            <person name="Bennetzen J.L."/>
            <person name="Unver T."/>
            <person name="Budak H."/>
            <person name="Gulick P.J."/>
            <person name="Galiba G."/>
            <person name="Kalapos B."/>
            <person name="Nelson D.R."/>
            <person name="Li P."/>
            <person name="You F.M."/>
            <person name="Luo M.C."/>
            <person name="Dvorak J."/>
        </authorList>
    </citation>
    <scope>NUCLEOTIDE SEQUENCE [LARGE SCALE GENOMIC DNA]</scope>
    <source>
        <strain evidence="1">cv. AL8/78</strain>
    </source>
</reference>
<protein>
    <submittedName>
        <fullName evidence="1">Uncharacterized protein</fullName>
    </submittedName>
</protein>
<evidence type="ECO:0000313" key="2">
    <source>
        <dbReference type="Proteomes" id="UP000015105"/>
    </source>
</evidence>
<accession>A0A453H4B1</accession>
<sequence>MPHMSNSTRWYVFDGLFSCCLCRLELGAGRSFHLQQTSPWILWWRYTSGNNKMCGALFSSGREALRWCAVDPCTTCMWSAVWLVNTDSL</sequence>
<reference evidence="2" key="2">
    <citation type="journal article" date="2017" name="Nat. Plants">
        <title>The Aegilops tauschii genome reveals multiple impacts of transposons.</title>
        <authorList>
            <person name="Zhao G."/>
            <person name="Zou C."/>
            <person name="Li K."/>
            <person name="Wang K."/>
            <person name="Li T."/>
            <person name="Gao L."/>
            <person name="Zhang X."/>
            <person name="Wang H."/>
            <person name="Yang Z."/>
            <person name="Liu X."/>
            <person name="Jiang W."/>
            <person name="Mao L."/>
            <person name="Kong X."/>
            <person name="Jiao Y."/>
            <person name="Jia J."/>
        </authorList>
    </citation>
    <scope>NUCLEOTIDE SEQUENCE [LARGE SCALE GENOMIC DNA]</scope>
    <source>
        <strain evidence="2">cv. AL8/78</strain>
    </source>
</reference>
<reference evidence="1" key="3">
    <citation type="journal article" date="2017" name="Nature">
        <title>Genome sequence of the progenitor of the wheat D genome Aegilops tauschii.</title>
        <authorList>
            <person name="Luo M.C."/>
            <person name="Gu Y.Q."/>
            <person name="Puiu D."/>
            <person name="Wang H."/>
            <person name="Twardziok S.O."/>
            <person name="Deal K.R."/>
            <person name="Huo N."/>
            <person name="Zhu T."/>
            <person name="Wang L."/>
            <person name="Wang Y."/>
            <person name="McGuire P.E."/>
            <person name="Liu S."/>
            <person name="Long H."/>
            <person name="Ramasamy R.K."/>
            <person name="Rodriguez J.C."/>
            <person name="Van S.L."/>
            <person name="Yuan L."/>
            <person name="Wang Z."/>
            <person name="Xia Z."/>
            <person name="Xiao L."/>
            <person name="Anderson O.D."/>
            <person name="Ouyang S."/>
            <person name="Liang Y."/>
            <person name="Zimin A.V."/>
            <person name="Pertea G."/>
            <person name="Qi P."/>
            <person name="Bennetzen J.L."/>
            <person name="Dai X."/>
            <person name="Dawson M.W."/>
            <person name="Muller H.G."/>
            <person name="Kugler K."/>
            <person name="Rivarola-Duarte L."/>
            <person name="Spannagl M."/>
            <person name="Mayer K.F.X."/>
            <person name="Lu F.H."/>
            <person name="Bevan M.W."/>
            <person name="Leroy P."/>
            <person name="Li P."/>
            <person name="You F.M."/>
            <person name="Sun Q."/>
            <person name="Liu Z."/>
            <person name="Lyons E."/>
            <person name="Wicker T."/>
            <person name="Salzberg S.L."/>
            <person name="Devos K.M."/>
            <person name="Dvorak J."/>
        </authorList>
    </citation>
    <scope>NUCLEOTIDE SEQUENCE [LARGE SCALE GENOMIC DNA]</scope>
    <source>
        <strain evidence="1">cv. AL8/78</strain>
    </source>
</reference>
<dbReference type="AlphaFoldDB" id="A0A453H4B1"/>